<evidence type="ECO:0000256" key="1">
    <source>
        <dbReference type="ARBA" id="ARBA00004761"/>
    </source>
</evidence>
<evidence type="ECO:0000313" key="12">
    <source>
        <dbReference type="Proteomes" id="UP001183585"/>
    </source>
</evidence>
<evidence type="ECO:0000256" key="4">
    <source>
        <dbReference type="ARBA" id="ARBA00022679"/>
    </source>
</evidence>
<keyword evidence="4 9" id="KW-0808">Transferase</keyword>
<dbReference type="InterPro" id="IPR006001">
    <property type="entry name" value="Therm_gnt_kin"/>
</dbReference>
<dbReference type="SUPFAM" id="SSF52540">
    <property type="entry name" value="P-loop containing nucleoside triphosphate hydrolases"/>
    <property type="match status" value="1"/>
</dbReference>
<dbReference type="GO" id="GO:0046316">
    <property type="term" value="F:gluconokinase activity"/>
    <property type="evidence" value="ECO:0007669"/>
    <property type="project" value="UniProtKB-EC"/>
</dbReference>
<evidence type="ECO:0000256" key="7">
    <source>
        <dbReference type="ARBA" id="ARBA00022840"/>
    </source>
</evidence>
<dbReference type="EMBL" id="JAVDYE010000001">
    <property type="protein sequence ID" value="MDR7385715.1"/>
    <property type="molecule type" value="Genomic_DNA"/>
</dbReference>
<dbReference type="RefSeq" id="WP_274996666.1">
    <property type="nucleotide sequence ID" value="NZ_JAJQQP010000013.1"/>
</dbReference>
<dbReference type="PANTHER" id="PTHR43442:SF3">
    <property type="entry name" value="GLUCONOKINASE-RELATED"/>
    <property type="match status" value="1"/>
</dbReference>
<keyword evidence="5 9" id="KW-0547">Nucleotide-binding</keyword>
<organism evidence="11 12">
    <name type="scientific">Promicromonospora iranensis</name>
    <dbReference type="NCBI Taxonomy" id="1105144"/>
    <lineage>
        <taxon>Bacteria</taxon>
        <taxon>Bacillati</taxon>
        <taxon>Actinomycetota</taxon>
        <taxon>Actinomycetes</taxon>
        <taxon>Micrococcales</taxon>
        <taxon>Promicromonosporaceae</taxon>
        <taxon>Promicromonospora</taxon>
    </lineage>
</organism>
<comment type="similarity">
    <text evidence="2 9">Belongs to the gluconokinase GntK/GntV family.</text>
</comment>
<evidence type="ECO:0000256" key="2">
    <source>
        <dbReference type="ARBA" id="ARBA00008420"/>
    </source>
</evidence>
<keyword evidence="7 9" id="KW-0067">ATP-binding</keyword>
<dbReference type="CDD" id="cd02021">
    <property type="entry name" value="GntK"/>
    <property type="match status" value="1"/>
</dbReference>
<evidence type="ECO:0000256" key="8">
    <source>
        <dbReference type="ARBA" id="ARBA00048090"/>
    </source>
</evidence>
<feature type="compositionally biased region" description="Polar residues" evidence="10">
    <location>
        <begin position="1"/>
        <end position="11"/>
    </location>
</feature>
<gene>
    <name evidence="11" type="ORF">J2S48_005230</name>
</gene>
<keyword evidence="6 9" id="KW-0418">Kinase</keyword>
<keyword evidence="12" id="KW-1185">Reference proteome</keyword>
<feature type="compositionally biased region" description="Low complexity" evidence="10">
    <location>
        <begin position="12"/>
        <end position="31"/>
    </location>
</feature>
<dbReference type="NCBIfam" id="TIGR01313">
    <property type="entry name" value="therm_gnt_kin"/>
    <property type="match status" value="1"/>
</dbReference>
<evidence type="ECO:0000256" key="10">
    <source>
        <dbReference type="SAM" id="MobiDB-lite"/>
    </source>
</evidence>
<comment type="catalytic activity">
    <reaction evidence="8 9">
        <text>D-gluconate + ATP = 6-phospho-D-gluconate + ADP + H(+)</text>
        <dbReference type="Rhea" id="RHEA:19433"/>
        <dbReference type="ChEBI" id="CHEBI:15378"/>
        <dbReference type="ChEBI" id="CHEBI:18391"/>
        <dbReference type="ChEBI" id="CHEBI:30616"/>
        <dbReference type="ChEBI" id="CHEBI:58759"/>
        <dbReference type="ChEBI" id="CHEBI:456216"/>
        <dbReference type="EC" id="2.7.1.12"/>
    </reaction>
</comment>
<dbReference type="Proteomes" id="UP001183585">
    <property type="component" value="Unassembled WGS sequence"/>
</dbReference>
<evidence type="ECO:0000256" key="5">
    <source>
        <dbReference type="ARBA" id="ARBA00022741"/>
    </source>
</evidence>
<sequence>MDTDVTGTAMYSTRTTSGTSSSGTGSSRPGPRAIVVMGVAGSGKTTVAALLAGRLGASFAEGDDFHSPANVAKMAAGHPLDDDDRWPWLNRIRDWFAAELAEGRSAVVPCSALRRNYRDLLATAGSSATGSDSTGTDSTGAVQFVHLTGSSELLRERIQGRAGHFMKPEMLDSQLAALEPLQDDEPGFVVDITPRPDQIVEEALRLLDIPSSTEHGGR</sequence>
<comment type="caution">
    <text evidence="11">The sequence shown here is derived from an EMBL/GenBank/DDBJ whole genome shotgun (WGS) entry which is preliminary data.</text>
</comment>
<reference evidence="11 12" key="1">
    <citation type="submission" date="2023-07" db="EMBL/GenBank/DDBJ databases">
        <title>Sequencing the genomes of 1000 actinobacteria strains.</title>
        <authorList>
            <person name="Klenk H.-P."/>
        </authorList>
    </citation>
    <scope>NUCLEOTIDE SEQUENCE [LARGE SCALE GENOMIC DNA]</scope>
    <source>
        <strain evidence="11 12">DSM 45554</strain>
    </source>
</reference>
<dbReference type="PANTHER" id="PTHR43442">
    <property type="entry name" value="GLUCONOKINASE-RELATED"/>
    <property type="match status" value="1"/>
</dbReference>
<dbReference type="Pfam" id="PF13671">
    <property type="entry name" value="AAA_33"/>
    <property type="match status" value="1"/>
</dbReference>
<dbReference type="Gene3D" id="3.40.50.300">
    <property type="entry name" value="P-loop containing nucleotide triphosphate hydrolases"/>
    <property type="match status" value="1"/>
</dbReference>
<evidence type="ECO:0000313" key="11">
    <source>
        <dbReference type="EMBL" id="MDR7385715.1"/>
    </source>
</evidence>
<dbReference type="EC" id="2.7.1.12" evidence="3 9"/>
<comment type="pathway">
    <text evidence="1">Carbohydrate acid metabolism.</text>
</comment>
<evidence type="ECO:0000256" key="9">
    <source>
        <dbReference type="RuleBase" id="RU363066"/>
    </source>
</evidence>
<evidence type="ECO:0000256" key="6">
    <source>
        <dbReference type="ARBA" id="ARBA00022777"/>
    </source>
</evidence>
<name>A0ABU2CWI6_9MICO</name>
<dbReference type="InterPro" id="IPR027417">
    <property type="entry name" value="P-loop_NTPase"/>
</dbReference>
<evidence type="ECO:0000256" key="3">
    <source>
        <dbReference type="ARBA" id="ARBA00012054"/>
    </source>
</evidence>
<proteinExistence type="inferred from homology"/>
<feature type="region of interest" description="Disordered" evidence="10">
    <location>
        <begin position="1"/>
        <end position="31"/>
    </location>
</feature>
<protein>
    <recommendedName>
        <fullName evidence="3 9">Gluconokinase</fullName>
        <ecNumber evidence="3 9">2.7.1.12</ecNumber>
    </recommendedName>
</protein>
<accession>A0ABU2CWI6</accession>